<dbReference type="Gene3D" id="3.30.420.40">
    <property type="match status" value="1"/>
</dbReference>
<keyword evidence="6" id="KW-1185">Reference proteome</keyword>
<evidence type="ECO:0000256" key="1">
    <source>
        <dbReference type="ARBA" id="ARBA00022679"/>
    </source>
</evidence>
<comment type="subcellular location">
    <subcellularLocation>
        <location evidence="3">Cytoplasm</location>
    </subcellularLocation>
</comment>
<gene>
    <name evidence="3" type="primary">glk</name>
    <name evidence="5" type="ORF">MARGE09_P3179</name>
</gene>
<dbReference type="GO" id="GO:0005829">
    <property type="term" value="C:cytosol"/>
    <property type="evidence" value="ECO:0007669"/>
    <property type="project" value="TreeGrafter"/>
</dbReference>
<accession>A0AAN1WJW4</accession>
<dbReference type="InterPro" id="IPR003836">
    <property type="entry name" value="Glucokinase"/>
</dbReference>
<dbReference type="PANTHER" id="PTHR47690">
    <property type="entry name" value="GLUCOKINASE"/>
    <property type="match status" value="1"/>
</dbReference>
<comment type="similarity">
    <text evidence="3 4">Belongs to the bacterial glucokinase family.</text>
</comment>
<dbReference type="RefSeq" id="WP_236983772.1">
    <property type="nucleotide sequence ID" value="NZ_AP023086.1"/>
</dbReference>
<dbReference type="NCBIfam" id="NF009073">
    <property type="entry name" value="PRK12408.1"/>
    <property type="match status" value="1"/>
</dbReference>
<keyword evidence="3" id="KW-0547">Nucleotide-binding</keyword>
<sequence length="322" mass="33611">MFPYVVADIGGTNARFALVTGKDAGLYALEHIHILKGKDYASFQDALSAYLDKLDGIKPTAMCAAVAGPVVGDQVQMTNLSWGFSCAAVAEQFGFKAFVAMNDFAAVAAGIPLMGGDHLITFKDGTPQDNTNKAVFGPGTGLGVAGVIRHNGLWLPNPCEGGHINIAPTSAFEADIIKAAIGHHGHASAETFISGPGLVNLYNAICEVEGSSAAKYEPSDITTKALDGSDATCVTTLNTFCSFLGSFAGNLALTYGATGGIYLAGGILPRFSDFVIKSDFSAKFAHKGPMSSYVENIPAYLVTHNELAFNGAAAWLEQQLTQ</sequence>
<dbReference type="AlphaFoldDB" id="A0AAN1WJW4"/>
<dbReference type="HAMAP" id="MF_00524">
    <property type="entry name" value="Glucokinase"/>
    <property type="match status" value="1"/>
</dbReference>
<dbReference type="GO" id="GO:0004340">
    <property type="term" value="F:glucokinase activity"/>
    <property type="evidence" value="ECO:0007669"/>
    <property type="project" value="UniProtKB-UniRule"/>
</dbReference>
<dbReference type="EC" id="2.7.1.2" evidence="3"/>
<dbReference type="Pfam" id="PF02685">
    <property type="entry name" value="Glucokinase"/>
    <property type="match status" value="1"/>
</dbReference>
<dbReference type="SUPFAM" id="SSF53067">
    <property type="entry name" value="Actin-like ATPase domain"/>
    <property type="match status" value="1"/>
</dbReference>
<dbReference type="EMBL" id="AP023086">
    <property type="protein sequence ID" value="BCD98978.1"/>
    <property type="molecule type" value="Genomic_DNA"/>
</dbReference>
<keyword evidence="3" id="KW-0324">Glycolysis</keyword>
<proteinExistence type="inferred from homology"/>
<dbReference type="GO" id="GO:0005524">
    <property type="term" value="F:ATP binding"/>
    <property type="evidence" value="ECO:0007669"/>
    <property type="project" value="UniProtKB-UniRule"/>
</dbReference>
<keyword evidence="3" id="KW-0067">ATP-binding</keyword>
<comment type="catalytic activity">
    <reaction evidence="3">
        <text>D-glucose + ATP = D-glucose 6-phosphate + ADP + H(+)</text>
        <dbReference type="Rhea" id="RHEA:17825"/>
        <dbReference type="ChEBI" id="CHEBI:4167"/>
        <dbReference type="ChEBI" id="CHEBI:15378"/>
        <dbReference type="ChEBI" id="CHEBI:30616"/>
        <dbReference type="ChEBI" id="CHEBI:61548"/>
        <dbReference type="ChEBI" id="CHEBI:456216"/>
        <dbReference type="EC" id="2.7.1.2"/>
    </reaction>
</comment>
<reference evidence="5 6" key="1">
    <citation type="journal article" date="2022" name="IScience">
        <title>An ultrasensitive nanofiber-based assay for enzymatic hydrolysis and deep-sea microbial degradation of cellulose.</title>
        <authorList>
            <person name="Tsudome M."/>
            <person name="Tachioka M."/>
            <person name="Miyazaki M."/>
            <person name="Uchimura K."/>
            <person name="Tsuda M."/>
            <person name="Takaki Y."/>
            <person name="Deguchi S."/>
        </authorList>
    </citation>
    <scope>NUCLEOTIDE SEQUENCE [LARGE SCALE GENOMIC DNA]</scope>
    <source>
        <strain evidence="5 6">GE09</strain>
    </source>
</reference>
<evidence type="ECO:0000256" key="2">
    <source>
        <dbReference type="ARBA" id="ARBA00022777"/>
    </source>
</evidence>
<protein>
    <recommendedName>
        <fullName evidence="3">Glucokinase</fullName>
        <ecNumber evidence="3">2.7.1.2</ecNumber>
    </recommendedName>
    <alternativeName>
        <fullName evidence="3">Glucose kinase</fullName>
    </alternativeName>
</protein>
<evidence type="ECO:0000256" key="3">
    <source>
        <dbReference type="HAMAP-Rule" id="MF_00524"/>
    </source>
</evidence>
<dbReference type="InterPro" id="IPR050201">
    <property type="entry name" value="Bacterial_glucokinase"/>
</dbReference>
<dbReference type="GO" id="GO:0006096">
    <property type="term" value="P:glycolytic process"/>
    <property type="evidence" value="ECO:0007669"/>
    <property type="project" value="UniProtKB-UniRule"/>
</dbReference>
<evidence type="ECO:0000313" key="6">
    <source>
        <dbReference type="Proteomes" id="UP001320119"/>
    </source>
</evidence>
<dbReference type="PANTHER" id="PTHR47690:SF1">
    <property type="entry name" value="GLUCOKINASE"/>
    <property type="match status" value="1"/>
</dbReference>
<dbReference type="KEGG" id="marq:MARGE09_P3179"/>
<dbReference type="Gene3D" id="3.40.367.20">
    <property type="match status" value="1"/>
</dbReference>
<dbReference type="GO" id="GO:0005536">
    <property type="term" value="F:D-glucose binding"/>
    <property type="evidence" value="ECO:0007669"/>
    <property type="project" value="InterPro"/>
</dbReference>
<keyword evidence="2 3" id="KW-0418">Kinase</keyword>
<dbReference type="CDD" id="cd24008">
    <property type="entry name" value="ASKHA_NBD_GLK"/>
    <property type="match status" value="1"/>
</dbReference>
<dbReference type="InterPro" id="IPR043129">
    <property type="entry name" value="ATPase_NBD"/>
</dbReference>
<dbReference type="Proteomes" id="UP001320119">
    <property type="component" value="Chromosome"/>
</dbReference>
<evidence type="ECO:0000256" key="4">
    <source>
        <dbReference type="RuleBase" id="RU004046"/>
    </source>
</evidence>
<feature type="binding site" evidence="3">
    <location>
        <begin position="7"/>
        <end position="12"/>
    </location>
    <ligand>
        <name>ATP</name>
        <dbReference type="ChEBI" id="CHEBI:30616"/>
    </ligand>
</feature>
<keyword evidence="3" id="KW-0963">Cytoplasm</keyword>
<name>A0AAN1WJW4_9GAMM</name>
<evidence type="ECO:0000313" key="5">
    <source>
        <dbReference type="EMBL" id="BCD98978.1"/>
    </source>
</evidence>
<organism evidence="5 6">
    <name type="scientific">Marinagarivorans cellulosilyticus</name>
    <dbReference type="NCBI Taxonomy" id="2721545"/>
    <lineage>
        <taxon>Bacteria</taxon>
        <taxon>Pseudomonadati</taxon>
        <taxon>Pseudomonadota</taxon>
        <taxon>Gammaproteobacteria</taxon>
        <taxon>Cellvibrionales</taxon>
        <taxon>Cellvibrionaceae</taxon>
        <taxon>Marinagarivorans</taxon>
    </lineage>
</organism>
<dbReference type="NCBIfam" id="TIGR00749">
    <property type="entry name" value="glk"/>
    <property type="match status" value="1"/>
</dbReference>
<keyword evidence="1 3" id="KW-0808">Transferase</keyword>